<sequence>MPARSTTPAMARGVLPCSGRFLAKLRQQYGAFDRGIQGAPLLN</sequence>
<dbReference type="Proteomes" id="UP001519287">
    <property type="component" value="Unassembled WGS sequence"/>
</dbReference>
<protein>
    <submittedName>
        <fullName evidence="1">Uncharacterized protein</fullName>
    </submittedName>
</protein>
<evidence type="ECO:0000313" key="2">
    <source>
        <dbReference type="Proteomes" id="UP001519287"/>
    </source>
</evidence>
<reference evidence="1 2" key="1">
    <citation type="submission" date="2021-03" db="EMBL/GenBank/DDBJ databases">
        <title>Genomic Encyclopedia of Type Strains, Phase IV (KMG-IV): sequencing the most valuable type-strain genomes for metagenomic binning, comparative biology and taxonomic classification.</title>
        <authorList>
            <person name="Goeker M."/>
        </authorList>
    </citation>
    <scope>NUCLEOTIDE SEQUENCE [LARGE SCALE GENOMIC DNA]</scope>
    <source>
        <strain evidence="1 2">DSM 26048</strain>
    </source>
</reference>
<keyword evidence="2" id="KW-1185">Reference proteome</keyword>
<comment type="caution">
    <text evidence="1">The sequence shown here is derived from an EMBL/GenBank/DDBJ whole genome shotgun (WGS) entry which is preliminary data.</text>
</comment>
<accession>A0ABS4IMP0</accession>
<evidence type="ECO:0000313" key="1">
    <source>
        <dbReference type="EMBL" id="MBP1988833.1"/>
    </source>
</evidence>
<proteinExistence type="predicted"/>
<organism evidence="1 2">
    <name type="scientific">Paenibacillus eucommiae</name>
    <dbReference type="NCBI Taxonomy" id="1355755"/>
    <lineage>
        <taxon>Bacteria</taxon>
        <taxon>Bacillati</taxon>
        <taxon>Bacillota</taxon>
        <taxon>Bacilli</taxon>
        <taxon>Bacillales</taxon>
        <taxon>Paenibacillaceae</taxon>
        <taxon>Paenibacillus</taxon>
    </lineage>
</organism>
<name>A0ABS4IMP0_9BACL</name>
<dbReference type="EMBL" id="JAGGLB010000001">
    <property type="protein sequence ID" value="MBP1988833.1"/>
    <property type="molecule type" value="Genomic_DNA"/>
</dbReference>
<dbReference type="RefSeq" id="WP_281068773.1">
    <property type="nucleotide sequence ID" value="NZ_JAGGLB010000001.1"/>
</dbReference>
<gene>
    <name evidence="1" type="ORF">J2Z66_000428</name>
</gene>